<dbReference type="InterPro" id="IPR018246">
    <property type="entry name" value="AP_endonuc_F2_Zn_BS"/>
</dbReference>
<dbReference type="GO" id="GO:0008081">
    <property type="term" value="F:phosphoric diester hydrolase activity"/>
    <property type="evidence" value="ECO:0007669"/>
    <property type="project" value="TreeGrafter"/>
</dbReference>
<feature type="binding site" evidence="7">
    <location>
        <position position="211"/>
    </location>
    <ligand>
        <name>Zn(2+)</name>
        <dbReference type="ChEBI" id="CHEBI:29105"/>
        <label>2</label>
    </ligand>
</feature>
<keyword evidence="7 9" id="KW-0255">Endonuclease</keyword>
<feature type="binding site" evidence="7">
    <location>
        <position position="142"/>
    </location>
    <ligand>
        <name>Zn(2+)</name>
        <dbReference type="ChEBI" id="CHEBI:29105"/>
        <label>1</label>
    </ligand>
</feature>
<evidence type="ECO:0000259" key="8">
    <source>
        <dbReference type="Pfam" id="PF01261"/>
    </source>
</evidence>
<dbReference type="GO" id="GO:0006284">
    <property type="term" value="P:base-excision repair"/>
    <property type="evidence" value="ECO:0007669"/>
    <property type="project" value="TreeGrafter"/>
</dbReference>
<dbReference type="NCBIfam" id="TIGR00587">
    <property type="entry name" value="nfo"/>
    <property type="match status" value="1"/>
</dbReference>
<dbReference type="PROSITE" id="PS00730">
    <property type="entry name" value="AP_NUCLEASE_F2_2"/>
    <property type="match status" value="1"/>
</dbReference>
<dbReference type="EMBL" id="FNGW01000006">
    <property type="protein sequence ID" value="SDM17055.1"/>
    <property type="molecule type" value="Genomic_DNA"/>
</dbReference>
<dbReference type="RefSeq" id="WP_092726525.1">
    <property type="nucleotide sequence ID" value="NZ_FNGW01000006.1"/>
</dbReference>
<evidence type="ECO:0000256" key="7">
    <source>
        <dbReference type="HAMAP-Rule" id="MF_00152"/>
    </source>
</evidence>
<gene>
    <name evidence="7" type="primary">nfo</name>
    <name evidence="9" type="ORF">SAMN04515677_10642</name>
</gene>
<dbReference type="GO" id="GO:0008270">
    <property type="term" value="F:zinc ion binding"/>
    <property type="evidence" value="ECO:0007669"/>
    <property type="project" value="UniProtKB-UniRule"/>
</dbReference>
<name>A0A1G9R3Q0_9FIRM</name>
<evidence type="ECO:0000256" key="1">
    <source>
        <dbReference type="ARBA" id="ARBA00005340"/>
    </source>
</evidence>
<evidence type="ECO:0000256" key="4">
    <source>
        <dbReference type="ARBA" id="ARBA00022801"/>
    </source>
</evidence>
<proteinExistence type="inferred from homology"/>
<dbReference type="InterPro" id="IPR001719">
    <property type="entry name" value="AP_endonuc_2"/>
</dbReference>
<dbReference type="GO" id="GO:0003677">
    <property type="term" value="F:DNA binding"/>
    <property type="evidence" value="ECO:0007669"/>
    <property type="project" value="InterPro"/>
</dbReference>
<feature type="binding site" evidence="7">
    <location>
        <position position="179"/>
    </location>
    <ligand>
        <name>Zn(2+)</name>
        <dbReference type="ChEBI" id="CHEBI:29105"/>
        <label>3</label>
    </ligand>
</feature>
<feature type="binding site" evidence="7">
    <location>
        <position position="67"/>
    </location>
    <ligand>
        <name>Zn(2+)</name>
        <dbReference type="ChEBI" id="CHEBI:29105"/>
        <label>1</label>
    </ligand>
</feature>
<reference evidence="9 10" key="1">
    <citation type="submission" date="2016-10" db="EMBL/GenBank/DDBJ databases">
        <authorList>
            <person name="de Groot N.N."/>
        </authorList>
    </citation>
    <scope>NUCLEOTIDE SEQUENCE [LARGE SCALE GENOMIC DNA]</scope>
    <source>
        <strain evidence="9 10">DSM 797</strain>
    </source>
</reference>
<protein>
    <recommendedName>
        <fullName evidence="7">Probable endonuclease 4</fullName>
        <ecNumber evidence="7">3.1.21.2</ecNumber>
    </recommendedName>
    <alternativeName>
        <fullName evidence="7">Endodeoxyribonuclease IV</fullName>
    </alternativeName>
    <alternativeName>
        <fullName evidence="7">Endonuclease IV</fullName>
    </alternativeName>
</protein>
<evidence type="ECO:0000256" key="6">
    <source>
        <dbReference type="ARBA" id="ARBA00023204"/>
    </source>
</evidence>
<dbReference type="Proteomes" id="UP000199068">
    <property type="component" value="Unassembled WGS sequence"/>
</dbReference>
<comment type="cofactor">
    <cofactor evidence="7">
        <name>Zn(2+)</name>
        <dbReference type="ChEBI" id="CHEBI:29105"/>
    </cofactor>
    <text evidence="7">Binds 3 Zn(2+) ions.</text>
</comment>
<dbReference type="EC" id="3.1.21.2" evidence="7"/>
<dbReference type="GO" id="GO:0008833">
    <property type="term" value="F:deoxyribonuclease IV (phage-T4-induced) activity"/>
    <property type="evidence" value="ECO:0007669"/>
    <property type="project" value="UniProtKB-UniRule"/>
</dbReference>
<dbReference type="FunFam" id="3.20.20.150:FF:000001">
    <property type="entry name" value="Probable endonuclease 4"/>
    <property type="match status" value="1"/>
</dbReference>
<dbReference type="PANTHER" id="PTHR21445:SF0">
    <property type="entry name" value="APURINIC-APYRIMIDINIC ENDONUCLEASE"/>
    <property type="match status" value="1"/>
</dbReference>
<comment type="similarity">
    <text evidence="1 7">Belongs to the AP endonuclease 2 family.</text>
</comment>
<keyword evidence="3 7" id="KW-0227">DNA damage</keyword>
<organism evidence="9 10">
    <name type="scientific">Romboutsia lituseburensis DSM 797</name>
    <dbReference type="NCBI Taxonomy" id="1121325"/>
    <lineage>
        <taxon>Bacteria</taxon>
        <taxon>Bacillati</taxon>
        <taxon>Bacillota</taxon>
        <taxon>Clostridia</taxon>
        <taxon>Peptostreptococcales</taxon>
        <taxon>Peptostreptococcaceae</taxon>
        <taxon>Romboutsia</taxon>
    </lineage>
</organism>
<evidence type="ECO:0000256" key="2">
    <source>
        <dbReference type="ARBA" id="ARBA00022723"/>
    </source>
</evidence>
<dbReference type="InterPro" id="IPR036237">
    <property type="entry name" value="Xyl_isomerase-like_sf"/>
</dbReference>
<evidence type="ECO:0000256" key="5">
    <source>
        <dbReference type="ARBA" id="ARBA00022833"/>
    </source>
</evidence>
<evidence type="ECO:0000313" key="9">
    <source>
        <dbReference type="EMBL" id="SDM17055.1"/>
    </source>
</evidence>
<comment type="function">
    <text evidence="7">Endonuclease IV plays a role in DNA repair. It cleaves phosphodiester bonds at apurinic or apyrimidinic (AP) sites, generating a 3'-hydroxyl group and a 5'-terminal sugar phosphate.</text>
</comment>
<dbReference type="SMART" id="SM00518">
    <property type="entry name" value="AP2Ec"/>
    <property type="match status" value="1"/>
</dbReference>
<feature type="binding site" evidence="7">
    <location>
        <position position="224"/>
    </location>
    <ligand>
        <name>Zn(2+)</name>
        <dbReference type="ChEBI" id="CHEBI:29105"/>
        <label>3</label>
    </ligand>
</feature>
<dbReference type="InterPro" id="IPR013022">
    <property type="entry name" value="Xyl_isomerase-like_TIM-brl"/>
</dbReference>
<feature type="binding site" evidence="7">
    <location>
        <position position="142"/>
    </location>
    <ligand>
        <name>Zn(2+)</name>
        <dbReference type="ChEBI" id="CHEBI:29105"/>
        <label>2</label>
    </ligand>
</feature>
<dbReference type="AlphaFoldDB" id="A0A1G9R3Q0"/>
<dbReference type="CDD" id="cd00019">
    <property type="entry name" value="AP2Ec"/>
    <property type="match status" value="1"/>
</dbReference>
<feature type="binding site" evidence="7">
    <location>
        <position position="176"/>
    </location>
    <ligand>
        <name>Zn(2+)</name>
        <dbReference type="ChEBI" id="CHEBI:29105"/>
        <label>2</label>
    </ligand>
</feature>
<dbReference type="PROSITE" id="PS51432">
    <property type="entry name" value="AP_NUCLEASE_F2_4"/>
    <property type="match status" value="1"/>
</dbReference>
<evidence type="ECO:0000256" key="3">
    <source>
        <dbReference type="ARBA" id="ARBA00022763"/>
    </source>
</evidence>
<feature type="binding site" evidence="7">
    <location>
        <position position="107"/>
    </location>
    <ligand>
        <name>Zn(2+)</name>
        <dbReference type="ChEBI" id="CHEBI:29105"/>
        <label>1</label>
    </ligand>
</feature>
<feature type="binding site" evidence="7">
    <location>
        <position position="256"/>
    </location>
    <ligand>
        <name>Zn(2+)</name>
        <dbReference type="ChEBI" id="CHEBI:29105"/>
        <label>2</label>
    </ligand>
</feature>
<evidence type="ECO:0000313" key="10">
    <source>
        <dbReference type="Proteomes" id="UP000199068"/>
    </source>
</evidence>
<sequence>MLVIGPHISIAKGYGKAAEVAVQIGANTFQFFSRNPRGGNAKAFDEKDIAKFQKIRQDYNFGPLLAHAPYTMNLAAAKDDVYEFGKKVIKEDIERMDYLGIEYMCFHPGSHVGSGEEVGIDKIANALNEAIKGDEKITILLETMSGKGTEIGFKFEQIKKIIDKVTHNEKLGVCLDTCHIFSAGYDIVNELDKVLDEFDSIIGLEKLKAVHLNDSMMPFGDKKDRHEVIGEGKIGLDAIMDFMTNPRLSHLPFFLETPLEDEGHKREIKMIKDILESK</sequence>
<accession>A0A1G9R3Q0</accession>
<keyword evidence="7" id="KW-0540">Nuclease</keyword>
<keyword evidence="5 7" id="KW-0862">Zinc</keyword>
<keyword evidence="10" id="KW-1185">Reference proteome</keyword>
<dbReference type="STRING" id="1121325.SAMN04515677_10642"/>
<dbReference type="Gene3D" id="3.20.20.150">
    <property type="entry name" value="Divalent-metal-dependent TIM barrel enzymes"/>
    <property type="match status" value="1"/>
</dbReference>
<keyword evidence="4 7" id="KW-0378">Hydrolase</keyword>
<feature type="binding site" evidence="7">
    <location>
        <position position="226"/>
    </location>
    <ligand>
        <name>Zn(2+)</name>
        <dbReference type="ChEBI" id="CHEBI:29105"/>
        <label>3</label>
    </ligand>
</feature>
<dbReference type="PROSITE" id="PS00731">
    <property type="entry name" value="AP_NUCLEASE_F2_3"/>
    <property type="match status" value="1"/>
</dbReference>
<feature type="domain" description="Xylose isomerase-like TIM barrel" evidence="8">
    <location>
        <begin position="19"/>
        <end position="273"/>
    </location>
</feature>
<dbReference type="Pfam" id="PF01261">
    <property type="entry name" value="AP_endonuc_2"/>
    <property type="match status" value="1"/>
</dbReference>
<keyword evidence="2 7" id="KW-0479">Metal-binding</keyword>
<dbReference type="HAMAP" id="MF_00152">
    <property type="entry name" value="Nfo"/>
    <property type="match status" value="1"/>
</dbReference>
<dbReference type="GO" id="GO:0003906">
    <property type="term" value="F:DNA-(apurinic or apyrimidinic site) endonuclease activity"/>
    <property type="evidence" value="ECO:0007669"/>
    <property type="project" value="TreeGrafter"/>
</dbReference>
<dbReference type="SUPFAM" id="SSF51658">
    <property type="entry name" value="Xylose isomerase-like"/>
    <property type="match status" value="1"/>
</dbReference>
<keyword evidence="6 7" id="KW-0234">DNA repair</keyword>
<comment type="catalytic activity">
    <reaction evidence="7">
        <text>Endonucleolytic cleavage to 5'-phosphooligonucleotide end-products.</text>
        <dbReference type="EC" id="3.1.21.2"/>
    </reaction>
</comment>
<dbReference type="PANTHER" id="PTHR21445">
    <property type="entry name" value="ENDONUCLEASE IV ENDODEOXYRIBONUCLEASE IV"/>
    <property type="match status" value="1"/>
</dbReference>